<dbReference type="NCBIfam" id="TIGR01460">
    <property type="entry name" value="HAD-SF-IIA"/>
    <property type="match status" value="1"/>
</dbReference>
<dbReference type="InterPro" id="IPR006357">
    <property type="entry name" value="HAD-SF_hydro_IIA"/>
</dbReference>
<dbReference type="PANTHER" id="PTHR19288">
    <property type="entry name" value="4-NITROPHENYLPHOSPHATASE-RELATED"/>
    <property type="match status" value="1"/>
</dbReference>
<dbReference type="InterPro" id="IPR023214">
    <property type="entry name" value="HAD_sf"/>
</dbReference>
<dbReference type="EMBL" id="FORY01000011">
    <property type="protein sequence ID" value="SFJ82362.1"/>
    <property type="molecule type" value="Genomic_DNA"/>
</dbReference>
<dbReference type="GO" id="GO:0016791">
    <property type="term" value="F:phosphatase activity"/>
    <property type="evidence" value="ECO:0007669"/>
    <property type="project" value="TreeGrafter"/>
</dbReference>
<dbReference type="GO" id="GO:0005737">
    <property type="term" value="C:cytoplasm"/>
    <property type="evidence" value="ECO:0007669"/>
    <property type="project" value="TreeGrafter"/>
</dbReference>
<dbReference type="OrthoDB" id="148966at2"/>
<gene>
    <name evidence="1" type="ORF">SAMN04488138_11189</name>
</gene>
<dbReference type="NCBIfam" id="TIGR01459">
    <property type="entry name" value="HAD-SF-IIA-hyp4"/>
    <property type="match status" value="1"/>
</dbReference>
<dbReference type="PANTHER" id="PTHR19288:SF90">
    <property type="entry name" value="OS08G0542600 PROTEIN"/>
    <property type="match status" value="1"/>
</dbReference>
<dbReference type="Pfam" id="PF13242">
    <property type="entry name" value="Hydrolase_like"/>
    <property type="match status" value="1"/>
</dbReference>
<dbReference type="InterPro" id="IPR006356">
    <property type="entry name" value="HAD-SF_hydro_IIA_hyp3"/>
</dbReference>
<protein>
    <submittedName>
        <fullName evidence="1">HAD-superfamily class IIA hydrolase, TIGR01459</fullName>
    </submittedName>
</protein>
<keyword evidence="1" id="KW-0378">Hydrolase</keyword>
<dbReference type="STRING" id="576117.SAMN04488138_11189"/>
<dbReference type="InterPro" id="IPR036412">
    <property type="entry name" value="HAD-like_sf"/>
</dbReference>
<dbReference type="Pfam" id="PF13344">
    <property type="entry name" value="Hydrolase_6"/>
    <property type="match status" value="1"/>
</dbReference>
<name>A0A1I3UHG1_9RHOB</name>
<dbReference type="GeneID" id="98665791"/>
<organism evidence="1 2">
    <name type="scientific">Celeribacter halophilus</name>
    <dbReference type="NCBI Taxonomy" id="576117"/>
    <lineage>
        <taxon>Bacteria</taxon>
        <taxon>Pseudomonadati</taxon>
        <taxon>Pseudomonadota</taxon>
        <taxon>Alphaproteobacteria</taxon>
        <taxon>Rhodobacterales</taxon>
        <taxon>Roseobacteraceae</taxon>
        <taxon>Celeribacter</taxon>
    </lineage>
</organism>
<accession>A0A1I3UHG1</accession>
<evidence type="ECO:0000313" key="1">
    <source>
        <dbReference type="EMBL" id="SFJ82362.1"/>
    </source>
</evidence>
<dbReference type="Proteomes" id="UP000183299">
    <property type="component" value="Unassembled WGS sequence"/>
</dbReference>
<dbReference type="AlphaFoldDB" id="A0A1I3UHG1"/>
<proteinExistence type="predicted"/>
<keyword evidence="2" id="KW-1185">Reference proteome</keyword>
<dbReference type="SUPFAM" id="SSF56784">
    <property type="entry name" value="HAD-like"/>
    <property type="match status" value="1"/>
</dbReference>
<sequence>MIDTDWAFHRYESVRAVLPEAEFAPQSRAGHSLADTVEDFDAYILDAFGVLNCGETAIAGAVERMADLRAAGKRLVVLTNAASYTRQAVLAKYHRLGFDFSASEVVSSRDVAFAALPQLAGGKVWAAAAAEGDDFNDADDAARIEHLAEHPELLHSAGGFLLLSSARWSQSDTEALTQALLARPRPLVVANPDLVAPREEGLSFEPGLVAHDVTERTGQKAAFFGKPFGNAFETALARLKDVPRHRIAMVGDTLHTDVLGGASAGIGTILITDHGLFRGHDVVPYISRSGIRPDWIVATT</sequence>
<evidence type="ECO:0000313" key="2">
    <source>
        <dbReference type="Proteomes" id="UP000183299"/>
    </source>
</evidence>
<dbReference type="Gene3D" id="3.40.50.1000">
    <property type="entry name" value="HAD superfamily/HAD-like"/>
    <property type="match status" value="2"/>
</dbReference>
<dbReference type="RefSeq" id="WP_066604836.1">
    <property type="nucleotide sequence ID" value="NZ_FORY01000011.1"/>
</dbReference>
<reference evidence="1 2" key="1">
    <citation type="submission" date="2016-10" db="EMBL/GenBank/DDBJ databases">
        <authorList>
            <person name="de Groot N.N."/>
        </authorList>
    </citation>
    <scope>NUCLEOTIDE SEQUENCE [LARGE SCALE GENOMIC DNA]</scope>
    <source>
        <strain evidence="1 2">CGMCC 1.8891</strain>
    </source>
</reference>